<sequence>LQLGGPGRIVQIDETLVSSNKRTRQGRTGASQQRWVFGGVDNLTKEAFLVEVPQRDIATLMPIIQQHILPGTSIWSDRWSAYNNLTQLTGLTHGIDFMAPTGVHSNVVENLWRCAREGLK</sequence>
<dbReference type="CTD" id="20196766"/>
<dbReference type="KEGG" id="hro:HELRODRAFT_145646"/>
<evidence type="ECO:0000313" key="2">
    <source>
        <dbReference type="EMBL" id="ESO11399.1"/>
    </source>
</evidence>
<reference evidence="4" key="1">
    <citation type="submission" date="2012-12" db="EMBL/GenBank/DDBJ databases">
        <authorList>
            <person name="Hellsten U."/>
            <person name="Grimwood J."/>
            <person name="Chapman J.A."/>
            <person name="Shapiro H."/>
            <person name="Aerts A."/>
            <person name="Otillar R.P."/>
            <person name="Terry A.Y."/>
            <person name="Boore J.L."/>
            <person name="Simakov O."/>
            <person name="Marletaz F."/>
            <person name="Cho S.-J."/>
            <person name="Edsinger-Gonzales E."/>
            <person name="Havlak P."/>
            <person name="Kuo D.-H."/>
            <person name="Larsson T."/>
            <person name="Lv J."/>
            <person name="Arendt D."/>
            <person name="Savage R."/>
            <person name="Osoegawa K."/>
            <person name="de Jong P."/>
            <person name="Lindberg D.R."/>
            <person name="Seaver E.C."/>
            <person name="Weisblat D.A."/>
            <person name="Putnam N.H."/>
            <person name="Grigoriev I.V."/>
            <person name="Rokhsar D.S."/>
        </authorList>
    </citation>
    <scope>NUCLEOTIDE SEQUENCE</scope>
</reference>
<evidence type="ECO:0000313" key="3">
    <source>
        <dbReference type="EnsemblMetazoa" id="HelroP145646"/>
    </source>
</evidence>
<dbReference type="Pfam" id="PF12762">
    <property type="entry name" value="DDE_Tnp_IS1595"/>
    <property type="match status" value="1"/>
</dbReference>
<evidence type="ECO:0000313" key="4">
    <source>
        <dbReference type="Proteomes" id="UP000015101"/>
    </source>
</evidence>
<proteinExistence type="predicted"/>
<dbReference type="PANTHER" id="PTHR47163">
    <property type="entry name" value="DDE_TNP_IS1595 DOMAIN-CONTAINING PROTEIN"/>
    <property type="match status" value="1"/>
</dbReference>
<dbReference type="eggNOG" id="ENOG502SXQY">
    <property type="taxonomic scope" value="Eukaryota"/>
</dbReference>
<protein>
    <recommendedName>
        <fullName evidence="1">ISXO2-like transposase domain-containing protein</fullName>
    </recommendedName>
</protein>
<dbReference type="OMA" id="CHISHLM"/>
<dbReference type="SMART" id="SM01126">
    <property type="entry name" value="DDE_Tnp_IS1595"/>
    <property type="match status" value="1"/>
</dbReference>
<dbReference type="AlphaFoldDB" id="T1EJL6"/>
<dbReference type="PANTHER" id="PTHR47163:SF2">
    <property type="entry name" value="SI:DKEY-17M8.2"/>
    <property type="match status" value="1"/>
</dbReference>
<keyword evidence="4" id="KW-1185">Reference proteome</keyword>
<reference evidence="2 4" key="2">
    <citation type="journal article" date="2013" name="Nature">
        <title>Insights into bilaterian evolution from three spiralian genomes.</title>
        <authorList>
            <person name="Simakov O."/>
            <person name="Marletaz F."/>
            <person name="Cho S.J."/>
            <person name="Edsinger-Gonzales E."/>
            <person name="Havlak P."/>
            <person name="Hellsten U."/>
            <person name="Kuo D.H."/>
            <person name="Larsson T."/>
            <person name="Lv J."/>
            <person name="Arendt D."/>
            <person name="Savage R."/>
            <person name="Osoegawa K."/>
            <person name="de Jong P."/>
            <person name="Grimwood J."/>
            <person name="Chapman J.A."/>
            <person name="Shapiro H."/>
            <person name="Aerts A."/>
            <person name="Otillar R.P."/>
            <person name="Terry A.Y."/>
            <person name="Boore J.L."/>
            <person name="Grigoriev I.V."/>
            <person name="Lindberg D.R."/>
            <person name="Seaver E.C."/>
            <person name="Weisblat D.A."/>
            <person name="Putnam N.H."/>
            <person name="Rokhsar D.S."/>
        </authorList>
    </citation>
    <scope>NUCLEOTIDE SEQUENCE</scope>
</reference>
<accession>T1EJL6</accession>
<reference evidence="3" key="3">
    <citation type="submission" date="2015-06" db="UniProtKB">
        <authorList>
            <consortium name="EnsemblMetazoa"/>
        </authorList>
    </citation>
    <scope>IDENTIFICATION</scope>
</reference>
<dbReference type="InterPro" id="IPR024445">
    <property type="entry name" value="Tnp_ISXO2-like"/>
</dbReference>
<dbReference type="InterPro" id="IPR053164">
    <property type="entry name" value="IS1016-like_transposase"/>
</dbReference>
<feature type="domain" description="ISXO2-like transposase" evidence="1">
    <location>
        <begin position="2"/>
        <end position="120"/>
    </location>
</feature>
<dbReference type="EnsemblMetazoa" id="HelroT145646">
    <property type="protein sequence ID" value="HelroP145646"/>
    <property type="gene ID" value="HelroG145646"/>
</dbReference>
<gene>
    <name evidence="3" type="primary">20196766</name>
    <name evidence="2" type="ORF">HELRODRAFT_145646</name>
</gene>
<dbReference type="EMBL" id="KB095818">
    <property type="protein sequence ID" value="ESO11399.1"/>
    <property type="molecule type" value="Genomic_DNA"/>
</dbReference>
<dbReference type="EMBL" id="AMQM01008628">
    <property type="status" value="NOT_ANNOTATED_CDS"/>
    <property type="molecule type" value="Genomic_DNA"/>
</dbReference>
<dbReference type="Proteomes" id="UP000015101">
    <property type="component" value="Unassembled WGS sequence"/>
</dbReference>
<dbReference type="OrthoDB" id="10062329at2759"/>
<dbReference type="STRING" id="6412.T1EJL6"/>
<dbReference type="HOGENOM" id="CLU_044348_0_3_1"/>
<evidence type="ECO:0000259" key="1">
    <source>
        <dbReference type="SMART" id="SM01126"/>
    </source>
</evidence>
<dbReference type="InParanoid" id="T1EJL6"/>
<name>T1EJL6_HELRO</name>
<dbReference type="GeneID" id="20196766"/>
<organism evidence="3 4">
    <name type="scientific">Helobdella robusta</name>
    <name type="common">Californian leech</name>
    <dbReference type="NCBI Taxonomy" id="6412"/>
    <lineage>
        <taxon>Eukaryota</taxon>
        <taxon>Metazoa</taxon>
        <taxon>Spiralia</taxon>
        <taxon>Lophotrochozoa</taxon>
        <taxon>Annelida</taxon>
        <taxon>Clitellata</taxon>
        <taxon>Hirudinea</taxon>
        <taxon>Rhynchobdellida</taxon>
        <taxon>Glossiphoniidae</taxon>
        <taxon>Helobdella</taxon>
    </lineage>
</organism>
<dbReference type="RefSeq" id="XP_009010467.1">
    <property type="nucleotide sequence ID" value="XM_009012219.1"/>
</dbReference>